<dbReference type="OrthoDB" id="9803968at2"/>
<dbReference type="InterPro" id="IPR045851">
    <property type="entry name" value="AMP-bd_C_sf"/>
</dbReference>
<organism evidence="4 5">
    <name type="scientific">Caballeronia choica</name>
    <dbReference type="NCBI Taxonomy" id="326476"/>
    <lineage>
        <taxon>Bacteria</taxon>
        <taxon>Pseudomonadati</taxon>
        <taxon>Pseudomonadota</taxon>
        <taxon>Betaproteobacteria</taxon>
        <taxon>Burkholderiales</taxon>
        <taxon>Burkholderiaceae</taxon>
        <taxon>Caballeronia</taxon>
    </lineage>
</organism>
<evidence type="ECO:0000313" key="5">
    <source>
        <dbReference type="Proteomes" id="UP000054770"/>
    </source>
</evidence>
<gene>
    <name evidence="4" type="ORF">AWB68_02748</name>
</gene>
<sequence>MTRYSETAGPLYVDALLEQLGIRSDKPVLRYLHTDVTGGALRRSIFRYARALEALGIGRGCLVALLAPNCPDALAIRYAANLLGAATLFAPALANVDHQRALLARVRPTLLVVFAETVDLIPDGVTARIALVGFGADSLRLDRLATAQAELPLHTRAMPDDLAVIVSSGGTTGVPKCSRRSFAGYSAMVRAERAEGKRQLVNGALAYISQVLVDSTLMSGGTVVLDCHYDAAATLSMIESERITDLLLVEPQLFEMMDHPDARWRDLSSLRSIAHIGGSAPAVLRQRAIKRFGPVLKHMYGASESGLVSVLAPPGYEANANLPFSAGRIVDGVEVRIRHANGLLADAGEIGNIEVRSRSVAQGYYRQPEAESHKFRNGWCLMGDTGFIDEDGSLHVLGRASDVAVVDGALISPTTIEEILCWLPDVRYAAVFAPGKTSAGYTWNALVEPWAGRPVEIARCASILESAFGASVSNRVRIIAVDRVPQTEQGKVDRAAIEAVLQDEPRSRSRCIEFDRHENHAAQAPGLSALYAV</sequence>
<dbReference type="GO" id="GO:0016405">
    <property type="term" value="F:CoA-ligase activity"/>
    <property type="evidence" value="ECO:0007669"/>
    <property type="project" value="TreeGrafter"/>
</dbReference>
<dbReference type="SUPFAM" id="SSF56801">
    <property type="entry name" value="Acetyl-CoA synthetase-like"/>
    <property type="match status" value="1"/>
</dbReference>
<dbReference type="InterPro" id="IPR000873">
    <property type="entry name" value="AMP-dep_synth/lig_dom"/>
</dbReference>
<dbReference type="EMBL" id="FCON02000024">
    <property type="protein sequence ID" value="SAL56548.1"/>
    <property type="molecule type" value="Genomic_DNA"/>
</dbReference>
<evidence type="ECO:0000256" key="2">
    <source>
        <dbReference type="ARBA" id="ARBA00022598"/>
    </source>
</evidence>
<comment type="similarity">
    <text evidence="1">Belongs to the ATP-dependent AMP-binding enzyme family.</text>
</comment>
<dbReference type="RefSeq" id="WP_087644891.1">
    <property type="nucleotide sequence ID" value="NZ_FCON02000024.1"/>
</dbReference>
<evidence type="ECO:0000256" key="1">
    <source>
        <dbReference type="ARBA" id="ARBA00006432"/>
    </source>
</evidence>
<dbReference type="Proteomes" id="UP000054770">
    <property type="component" value="Unassembled WGS sequence"/>
</dbReference>
<accession>A0A158IJ09</accession>
<keyword evidence="2" id="KW-0436">Ligase</keyword>
<protein>
    <submittedName>
        <fullName evidence="4">AMP-dependent synthetase/ligase</fullName>
    </submittedName>
</protein>
<dbReference type="Pfam" id="PF00501">
    <property type="entry name" value="AMP-binding"/>
    <property type="match status" value="1"/>
</dbReference>
<keyword evidence="5" id="KW-1185">Reference proteome</keyword>
<comment type="caution">
    <text evidence="4">The sequence shown here is derived from an EMBL/GenBank/DDBJ whole genome shotgun (WGS) entry which is preliminary data.</text>
</comment>
<name>A0A158IJ09_9BURK</name>
<dbReference type="PANTHER" id="PTHR24096:SF149">
    <property type="entry name" value="AMP-BINDING DOMAIN-CONTAINING PROTEIN-RELATED"/>
    <property type="match status" value="1"/>
</dbReference>
<evidence type="ECO:0000259" key="3">
    <source>
        <dbReference type="Pfam" id="PF00501"/>
    </source>
</evidence>
<dbReference type="PANTHER" id="PTHR24096">
    <property type="entry name" value="LONG-CHAIN-FATTY-ACID--COA LIGASE"/>
    <property type="match status" value="1"/>
</dbReference>
<proteinExistence type="inferred from homology"/>
<dbReference type="Gene3D" id="3.40.50.12780">
    <property type="entry name" value="N-terminal domain of ligase-like"/>
    <property type="match status" value="1"/>
</dbReference>
<dbReference type="InterPro" id="IPR042099">
    <property type="entry name" value="ANL_N_sf"/>
</dbReference>
<dbReference type="AlphaFoldDB" id="A0A158IJ09"/>
<evidence type="ECO:0000313" key="4">
    <source>
        <dbReference type="EMBL" id="SAL56548.1"/>
    </source>
</evidence>
<dbReference type="Gene3D" id="3.30.300.30">
    <property type="match status" value="1"/>
</dbReference>
<reference evidence="4" key="1">
    <citation type="submission" date="2016-01" db="EMBL/GenBank/DDBJ databases">
        <authorList>
            <person name="Peeters C."/>
        </authorList>
    </citation>
    <scope>NUCLEOTIDE SEQUENCE [LARGE SCALE GENOMIC DNA]</scope>
    <source>
        <strain evidence="4">LMG 22940</strain>
    </source>
</reference>
<feature type="domain" description="AMP-dependent synthetase/ligase" evidence="3">
    <location>
        <begin position="23"/>
        <end position="365"/>
    </location>
</feature>